<evidence type="ECO:0000256" key="7">
    <source>
        <dbReference type="SAM" id="SignalP"/>
    </source>
</evidence>
<evidence type="ECO:0000256" key="4">
    <source>
        <dbReference type="ARBA" id="ARBA00022912"/>
    </source>
</evidence>
<feature type="active site" description="Nucleophile" evidence="6">
    <location>
        <position position="9"/>
    </location>
</feature>
<evidence type="ECO:0000256" key="1">
    <source>
        <dbReference type="ARBA" id="ARBA00011063"/>
    </source>
</evidence>
<feature type="active site" description="Proton donor" evidence="6">
    <location>
        <position position="114"/>
    </location>
</feature>
<dbReference type="EMBL" id="SORE01000014">
    <property type="protein sequence ID" value="TDY45351.1"/>
    <property type="molecule type" value="Genomic_DNA"/>
</dbReference>
<dbReference type="AlphaFoldDB" id="A0A4R8LNK1"/>
<feature type="active site" evidence="6">
    <location>
        <position position="15"/>
    </location>
</feature>
<comment type="catalytic activity">
    <reaction evidence="5">
        <text>O-phospho-L-tyrosyl-[protein] + H2O = L-tyrosyl-[protein] + phosphate</text>
        <dbReference type="Rhea" id="RHEA:10684"/>
        <dbReference type="Rhea" id="RHEA-COMP:10136"/>
        <dbReference type="Rhea" id="RHEA-COMP:20101"/>
        <dbReference type="ChEBI" id="CHEBI:15377"/>
        <dbReference type="ChEBI" id="CHEBI:43474"/>
        <dbReference type="ChEBI" id="CHEBI:46858"/>
        <dbReference type="ChEBI" id="CHEBI:61978"/>
        <dbReference type="EC" id="3.1.3.48"/>
    </reaction>
</comment>
<evidence type="ECO:0000256" key="2">
    <source>
        <dbReference type="ARBA" id="ARBA00013064"/>
    </source>
</evidence>
<dbReference type="Gene3D" id="3.40.50.2300">
    <property type="match status" value="1"/>
</dbReference>
<protein>
    <recommendedName>
        <fullName evidence="2">protein-tyrosine-phosphatase</fullName>
        <ecNumber evidence="2">3.1.3.48</ecNumber>
    </recommendedName>
</protein>
<reference evidence="9 10" key="1">
    <citation type="submission" date="2019-03" db="EMBL/GenBank/DDBJ databases">
        <title>Genomic Encyclopedia of Type Strains, Phase III (KMG-III): the genomes of soil and plant-associated and newly described type strains.</title>
        <authorList>
            <person name="Whitman W."/>
        </authorList>
    </citation>
    <scope>NUCLEOTIDE SEQUENCE [LARGE SCALE GENOMIC DNA]</scope>
    <source>
        <strain evidence="9 10">LMG 29544</strain>
    </source>
</reference>
<dbReference type="InterPro" id="IPR036196">
    <property type="entry name" value="Ptyr_pPase_sf"/>
</dbReference>
<dbReference type="SMART" id="SM00226">
    <property type="entry name" value="LMWPc"/>
    <property type="match status" value="1"/>
</dbReference>
<feature type="chain" id="PRO_5020505264" description="protein-tyrosine-phosphatase" evidence="7">
    <location>
        <begin position="22"/>
        <end position="146"/>
    </location>
</feature>
<dbReference type="Proteomes" id="UP000295509">
    <property type="component" value="Unassembled WGS sequence"/>
</dbReference>
<comment type="similarity">
    <text evidence="1">Belongs to the low molecular weight phosphotyrosine protein phosphatase family.</text>
</comment>
<feature type="signal peptide" evidence="7">
    <location>
        <begin position="1"/>
        <end position="21"/>
    </location>
</feature>
<dbReference type="EC" id="3.1.3.48" evidence="2"/>
<dbReference type="InterPro" id="IPR017867">
    <property type="entry name" value="Tyr_phospatase_low_mol_wt"/>
</dbReference>
<evidence type="ECO:0000313" key="9">
    <source>
        <dbReference type="EMBL" id="TDY45351.1"/>
    </source>
</evidence>
<dbReference type="PANTHER" id="PTHR11717">
    <property type="entry name" value="LOW MOLECULAR WEIGHT PROTEIN TYROSINE PHOSPHATASE"/>
    <property type="match status" value="1"/>
</dbReference>
<dbReference type="Pfam" id="PF01451">
    <property type="entry name" value="LMWPc"/>
    <property type="match status" value="1"/>
</dbReference>
<evidence type="ECO:0000313" key="10">
    <source>
        <dbReference type="Proteomes" id="UP000295509"/>
    </source>
</evidence>
<name>A0A4R8LNK1_9BURK</name>
<evidence type="ECO:0000256" key="3">
    <source>
        <dbReference type="ARBA" id="ARBA00022801"/>
    </source>
</evidence>
<dbReference type="OrthoDB" id="9784339at2"/>
<keyword evidence="10" id="KW-1185">Reference proteome</keyword>
<feature type="domain" description="Phosphotyrosine protein phosphatase I" evidence="8">
    <location>
        <begin position="1"/>
        <end position="140"/>
    </location>
</feature>
<sequence length="146" mass="15672">MSGGVLMVCTANLCRSPVAQALLASRMPGVAVASAGVRAPAGRGADALAVQLMAKRGLDLSTHVTTPLAERHVRGAALILTMTHEQRDALLRKWPDAQPKVRRLGEAGGFDVVDPYRRNPFIFELAIAQIEQGLTDWRHAIGELRG</sequence>
<gene>
    <name evidence="9" type="ORF">BX592_11418</name>
</gene>
<dbReference type="PANTHER" id="PTHR11717:SF31">
    <property type="entry name" value="LOW MOLECULAR WEIGHT PROTEIN-TYROSINE-PHOSPHATASE ETP-RELATED"/>
    <property type="match status" value="1"/>
</dbReference>
<keyword evidence="4" id="KW-0904">Protein phosphatase</keyword>
<evidence type="ECO:0000259" key="8">
    <source>
        <dbReference type="SMART" id="SM00226"/>
    </source>
</evidence>
<dbReference type="InterPro" id="IPR050438">
    <property type="entry name" value="LMW_PTPase"/>
</dbReference>
<dbReference type="RefSeq" id="WP_134193351.1">
    <property type="nucleotide sequence ID" value="NZ_JBHLUW010000001.1"/>
</dbReference>
<comment type="caution">
    <text evidence="9">The sequence shown here is derived from an EMBL/GenBank/DDBJ whole genome shotgun (WGS) entry which is preliminary data.</text>
</comment>
<dbReference type="SUPFAM" id="SSF52788">
    <property type="entry name" value="Phosphotyrosine protein phosphatases I"/>
    <property type="match status" value="1"/>
</dbReference>
<dbReference type="PRINTS" id="PR00719">
    <property type="entry name" value="LMWPTPASE"/>
</dbReference>
<evidence type="ECO:0000256" key="6">
    <source>
        <dbReference type="PIRSR" id="PIRSR617867-1"/>
    </source>
</evidence>
<dbReference type="InterPro" id="IPR023485">
    <property type="entry name" value="Ptyr_pPase"/>
</dbReference>
<keyword evidence="7" id="KW-0732">Signal</keyword>
<organism evidence="9 10">
    <name type="scientific">Paraburkholderia rhizosphaerae</name>
    <dbReference type="NCBI Taxonomy" id="480658"/>
    <lineage>
        <taxon>Bacteria</taxon>
        <taxon>Pseudomonadati</taxon>
        <taxon>Pseudomonadota</taxon>
        <taxon>Betaproteobacteria</taxon>
        <taxon>Burkholderiales</taxon>
        <taxon>Burkholderiaceae</taxon>
        <taxon>Paraburkholderia</taxon>
    </lineage>
</organism>
<evidence type="ECO:0000256" key="5">
    <source>
        <dbReference type="ARBA" id="ARBA00051722"/>
    </source>
</evidence>
<dbReference type="GO" id="GO:0004725">
    <property type="term" value="F:protein tyrosine phosphatase activity"/>
    <property type="evidence" value="ECO:0007669"/>
    <property type="project" value="UniProtKB-EC"/>
</dbReference>
<accession>A0A4R8LNK1</accession>
<proteinExistence type="inferred from homology"/>
<keyword evidence="3" id="KW-0378">Hydrolase</keyword>